<dbReference type="GO" id="GO:0016627">
    <property type="term" value="F:oxidoreductase activity, acting on the CH-CH group of donors"/>
    <property type="evidence" value="ECO:0007669"/>
    <property type="project" value="InterPro"/>
</dbReference>
<evidence type="ECO:0000259" key="1">
    <source>
        <dbReference type="Pfam" id="PF02771"/>
    </source>
</evidence>
<feature type="non-terminal residue" evidence="2">
    <location>
        <position position="93"/>
    </location>
</feature>
<evidence type="ECO:0000313" key="3">
    <source>
        <dbReference type="Proteomes" id="UP000432015"/>
    </source>
</evidence>
<dbReference type="Proteomes" id="UP000432015">
    <property type="component" value="Unassembled WGS sequence"/>
</dbReference>
<accession>A0A7K1L998</accession>
<dbReference type="SUPFAM" id="SSF56645">
    <property type="entry name" value="Acyl-CoA dehydrogenase NM domain-like"/>
    <property type="match status" value="1"/>
</dbReference>
<dbReference type="AlphaFoldDB" id="A0A7K1L998"/>
<comment type="caution">
    <text evidence="2">The sequence shown here is derived from an EMBL/GenBank/DDBJ whole genome shotgun (WGS) entry which is preliminary data.</text>
</comment>
<protein>
    <submittedName>
        <fullName evidence="2">Acyl-CoA dehydrogenase</fullName>
    </submittedName>
</protein>
<sequence length="93" mass="9827">MLARDVVGQEELVGRAGEAARAAGAFVGWSDRHGRLADEQIGLLAEAGVFRLRVPARFGGFEADTSTLVRVGAELGAVDGSLGWTAQVYWIPT</sequence>
<dbReference type="InterPro" id="IPR009100">
    <property type="entry name" value="AcylCoA_DH/oxidase_NM_dom_sf"/>
</dbReference>
<organism evidence="2 3">
    <name type="scientific">Actinomadura litoris</name>
    <dbReference type="NCBI Taxonomy" id="2678616"/>
    <lineage>
        <taxon>Bacteria</taxon>
        <taxon>Bacillati</taxon>
        <taxon>Actinomycetota</taxon>
        <taxon>Actinomycetes</taxon>
        <taxon>Streptosporangiales</taxon>
        <taxon>Thermomonosporaceae</taxon>
        <taxon>Actinomadura</taxon>
    </lineage>
</organism>
<dbReference type="GO" id="GO:0050660">
    <property type="term" value="F:flavin adenine dinucleotide binding"/>
    <property type="evidence" value="ECO:0007669"/>
    <property type="project" value="InterPro"/>
</dbReference>
<evidence type="ECO:0000313" key="2">
    <source>
        <dbReference type="EMBL" id="MUN40994.1"/>
    </source>
</evidence>
<dbReference type="Pfam" id="PF02771">
    <property type="entry name" value="Acyl-CoA_dh_N"/>
    <property type="match status" value="1"/>
</dbReference>
<reference evidence="2 3" key="1">
    <citation type="submission" date="2019-11" db="EMBL/GenBank/DDBJ databases">
        <authorList>
            <person name="Cao P."/>
        </authorList>
    </citation>
    <scope>NUCLEOTIDE SEQUENCE [LARGE SCALE GENOMIC DNA]</scope>
    <source>
        <strain evidence="2 3">NEAU-AAG5</strain>
    </source>
</reference>
<dbReference type="Gene3D" id="1.10.540.10">
    <property type="entry name" value="Acyl-CoA dehydrogenase/oxidase, N-terminal domain"/>
    <property type="match status" value="1"/>
</dbReference>
<gene>
    <name evidence="2" type="ORF">GNZ18_30965</name>
</gene>
<dbReference type="InterPro" id="IPR013786">
    <property type="entry name" value="AcylCoA_DH/ox_N"/>
</dbReference>
<proteinExistence type="predicted"/>
<dbReference type="InterPro" id="IPR037069">
    <property type="entry name" value="AcylCoA_DH/ox_N_sf"/>
</dbReference>
<keyword evidence="3" id="KW-1185">Reference proteome</keyword>
<dbReference type="EMBL" id="WOFH01000012">
    <property type="protein sequence ID" value="MUN40994.1"/>
    <property type="molecule type" value="Genomic_DNA"/>
</dbReference>
<name>A0A7K1L998_9ACTN</name>
<dbReference type="RefSeq" id="WP_173390934.1">
    <property type="nucleotide sequence ID" value="NZ_WOFH01000012.1"/>
</dbReference>
<feature type="domain" description="Acyl-CoA dehydrogenase/oxidase N-terminal" evidence="1">
    <location>
        <begin position="31"/>
        <end position="87"/>
    </location>
</feature>